<dbReference type="InterPro" id="IPR002201">
    <property type="entry name" value="Glyco_trans_9"/>
</dbReference>
<evidence type="ECO:0000313" key="3">
    <source>
        <dbReference type="EMBL" id="GHD21959.1"/>
    </source>
</evidence>
<reference evidence="3" key="2">
    <citation type="submission" date="2020-09" db="EMBL/GenBank/DDBJ databases">
        <authorList>
            <person name="Sun Q."/>
            <person name="Kim S."/>
        </authorList>
    </citation>
    <scope>NUCLEOTIDE SEQUENCE</scope>
    <source>
        <strain evidence="3">KCTC 42249</strain>
    </source>
</reference>
<dbReference type="SUPFAM" id="SSF53756">
    <property type="entry name" value="UDP-Glycosyltransferase/glycogen phosphorylase"/>
    <property type="match status" value="1"/>
</dbReference>
<comment type="caution">
    <text evidence="3">The sequence shown here is derived from an EMBL/GenBank/DDBJ whole genome shotgun (WGS) entry which is preliminary data.</text>
</comment>
<organism evidence="3 4">
    <name type="scientific">Tianweitania populi</name>
    <dbReference type="NCBI Taxonomy" id="1607949"/>
    <lineage>
        <taxon>Bacteria</taxon>
        <taxon>Pseudomonadati</taxon>
        <taxon>Pseudomonadota</taxon>
        <taxon>Alphaproteobacteria</taxon>
        <taxon>Hyphomicrobiales</taxon>
        <taxon>Phyllobacteriaceae</taxon>
        <taxon>Tianweitania</taxon>
    </lineage>
</organism>
<gene>
    <name evidence="3" type="ORF">GCM10016234_35830</name>
</gene>
<dbReference type="AlphaFoldDB" id="A0A8J3GM50"/>
<dbReference type="PANTHER" id="PTHR30160">
    <property type="entry name" value="TETRAACYLDISACCHARIDE 4'-KINASE-RELATED"/>
    <property type="match status" value="1"/>
</dbReference>
<dbReference type="GO" id="GO:0008713">
    <property type="term" value="F:ADP-heptose-lipopolysaccharide heptosyltransferase activity"/>
    <property type="evidence" value="ECO:0007669"/>
    <property type="project" value="TreeGrafter"/>
</dbReference>
<accession>A0A8J3GM50</accession>
<proteinExistence type="predicted"/>
<keyword evidence="2 3" id="KW-0808">Transferase</keyword>
<dbReference type="EMBL" id="BMZQ01000004">
    <property type="protein sequence ID" value="GHD21959.1"/>
    <property type="molecule type" value="Genomic_DNA"/>
</dbReference>
<evidence type="ECO:0000313" key="4">
    <source>
        <dbReference type="Proteomes" id="UP000630142"/>
    </source>
</evidence>
<reference evidence="3" key="1">
    <citation type="journal article" date="2014" name="Int. J. Syst. Evol. Microbiol.">
        <title>Complete genome sequence of Corynebacterium casei LMG S-19264T (=DSM 44701T), isolated from a smear-ripened cheese.</title>
        <authorList>
            <consortium name="US DOE Joint Genome Institute (JGI-PGF)"/>
            <person name="Walter F."/>
            <person name="Albersmeier A."/>
            <person name="Kalinowski J."/>
            <person name="Ruckert C."/>
        </authorList>
    </citation>
    <scope>NUCLEOTIDE SEQUENCE</scope>
    <source>
        <strain evidence="3">KCTC 42249</strain>
    </source>
</reference>
<dbReference type="Proteomes" id="UP000630142">
    <property type="component" value="Unassembled WGS sequence"/>
</dbReference>
<dbReference type="InterPro" id="IPR051199">
    <property type="entry name" value="LPS_LOS_Heptosyltrfase"/>
</dbReference>
<dbReference type="GO" id="GO:0009244">
    <property type="term" value="P:lipopolysaccharide core region biosynthetic process"/>
    <property type="evidence" value="ECO:0007669"/>
    <property type="project" value="TreeGrafter"/>
</dbReference>
<dbReference type="Pfam" id="PF01075">
    <property type="entry name" value="Glyco_transf_9"/>
    <property type="match status" value="1"/>
</dbReference>
<name>A0A8J3GM50_9HYPH</name>
<evidence type="ECO:0000256" key="1">
    <source>
        <dbReference type="ARBA" id="ARBA00022676"/>
    </source>
</evidence>
<dbReference type="GO" id="GO:0005829">
    <property type="term" value="C:cytosol"/>
    <property type="evidence" value="ECO:0007669"/>
    <property type="project" value="TreeGrafter"/>
</dbReference>
<sequence>MRSGELGRKLDQSVGTVIAPMIGAMRRKAPMPRNPRRIVVIEPTAIGDTLIGSGCILALTKRFPRATVIVAHGPSNAAAVEILLAPVEMAQISFTNPLKAGMKLRSLAPDIVVDLCPWPYATALAARMTGAWTAGFVPQGSRRGSLYDLAVPHHIDRHESRNLWAMADALGAGPVSGMAIKRHRALLEADLDPRGLVLCHIAAGGSRAAAKAWPMHHWRKLIHALVQRGYRVGLTGTSKDQRVVDDLIQRVALPNERVTNLCGKLSLSLLAELLAEVDMLISVDTGVLHLSAAVNGRSIGLHGPTRAARWGSSSPHAIGLDAPHPYAGYINYGFEQHSSAMQIMATLRPSQVLTVMDGLAPSLQAG</sequence>
<dbReference type="PANTHER" id="PTHR30160:SF1">
    <property type="entry name" value="LIPOPOLYSACCHARIDE 1,2-N-ACETYLGLUCOSAMINETRANSFERASE-RELATED"/>
    <property type="match status" value="1"/>
</dbReference>
<dbReference type="CDD" id="cd03789">
    <property type="entry name" value="GT9_LPS_heptosyltransferase"/>
    <property type="match status" value="1"/>
</dbReference>
<protein>
    <submittedName>
        <fullName evidence="3">Glycosyl transferase</fullName>
    </submittedName>
</protein>
<evidence type="ECO:0000256" key="2">
    <source>
        <dbReference type="ARBA" id="ARBA00022679"/>
    </source>
</evidence>
<dbReference type="Gene3D" id="3.40.50.2000">
    <property type="entry name" value="Glycogen Phosphorylase B"/>
    <property type="match status" value="2"/>
</dbReference>
<keyword evidence="4" id="KW-1185">Reference proteome</keyword>
<keyword evidence="1" id="KW-0328">Glycosyltransferase</keyword>